<dbReference type="EMBL" id="JAZBJQ010000034">
    <property type="protein sequence ID" value="MEE4588463.1"/>
    <property type="molecule type" value="Genomic_DNA"/>
</dbReference>
<accession>A0ABD5JJ50</accession>
<sequence>MAEDRTGPRAAHSTRNPRAALSAKEPGGRPRQVRHTCNTARARPAPDPVVTPYGGPRTGATRSPTTLTNAADCASGTWADVI</sequence>
<feature type="region of interest" description="Disordered" evidence="1">
    <location>
        <begin position="1"/>
        <end position="68"/>
    </location>
</feature>
<evidence type="ECO:0000256" key="1">
    <source>
        <dbReference type="SAM" id="MobiDB-lite"/>
    </source>
</evidence>
<name>A0ABD5JJ50_9ACTN</name>
<dbReference type="AlphaFoldDB" id="A0ABD5JJ50"/>
<evidence type="ECO:0000313" key="2">
    <source>
        <dbReference type="EMBL" id="MEE4588463.1"/>
    </source>
</evidence>
<dbReference type="RefSeq" id="WP_156107697.1">
    <property type="nucleotide sequence ID" value="NZ_JBIUVS010000005.1"/>
</dbReference>
<evidence type="ECO:0000313" key="3">
    <source>
        <dbReference type="Proteomes" id="UP001354649"/>
    </source>
</evidence>
<dbReference type="Proteomes" id="UP001354649">
    <property type="component" value="Unassembled WGS sequence"/>
</dbReference>
<reference evidence="2 3" key="1">
    <citation type="submission" date="2023-11" db="EMBL/GenBank/DDBJ databases">
        <title>30 novel species of actinomycetes from the DSMZ collection.</title>
        <authorList>
            <person name="Nouioui I."/>
        </authorList>
    </citation>
    <scope>NUCLEOTIDE SEQUENCE [LARGE SCALE GENOMIC DNA]</scope>
    <source>
        <strain evidence="2 3">DSM 41602</strain>
    </source>
</reference>
<comment type="caution">
    <text evidence="2">The sequence shown here is derived from an EMBL/GenBank/DDBJ whole genome shotgun (WGS) entry which is preliminary data.</text>
</comment>
<proteinExistence type="predicted"/>
<gene>
    <name evidence="2" type="ORF">V2K49_36265</name>
</gene>
<protein>
    <submittedName>
        <fullName evidence="2">Uncharacterized protein</fullName>
    </submittedName>
</protein>
<organism evidence="2 3">
    <name type="scientific">Streptomyces antimycoticus</name>
    <dbReference type="NCBI Taxonomy" id="68175"/>
    <lineage>
        <taxon>Bacteria</taxon>
        <taxon>Bacillati</taxon>
        <taxon>Actinomycetota</taxon>
        <taxon>Actinomycetes</taxon>
        <taxon>Kitasatosporales</taxon>
        <taxon>Streptomycetaceae</taxon>
        <taxon>Streptomyces</taxon>
        <taxon>Streptomyces violaceusniger group</taxon>
    </lineage>
</organism>